<sequence length="246" mass="27193">MFNLDQAISAWRRQLAAGGIKTPEVLDELESHLRDDVEQQVRSGTSEEQAFNSATQQIGQTNVLKVEFNKVGLAKWWQLPIKLKGMLIRILGREQPFPFPDLNTFTPRGLQTLELAREEAPRLGHDFIGTEHVLLGLMKSEDGIVLKVLRKAGVDNSAIKAEIERFVGVGPVHEANMAIPYTPRARKALHLAAREANALNHVHISTGHIFLGLLLENEGVAGHVLRNLGVQTETTREAILKDLAGS</sequence>
<dbReference type="Gene3D" id="1.10.1780.10">
    <property type="entry name" value="Clp, N-terminal domain"/>
    <property type="match status" value="1"/>
</dbReference>
<evidence type="ECO:0000259" key="2">
    <source>
        <dbReference type="PROSITE" id="PS51903"/>
    </source>
</evidence>
<feature type="domain" description="Clp R" evidence="2">
    <location>
        <begin position="100"/>
        <end position="246"/>
    </location>
</feature>
<gene>
    <name evidence="3" type="ORF">Cflav_PD5315</name>
</gene>
<dbReference type="PROSITE" id="PS51903">
    <property type="entry name" value="CLP_R"/>
    <property type="match status" value="1"/>
</dbReference>
<dbReference type="PANTHER" id="PTHR47016">
    <property type="entry name" value="ATP-DEPENDENT CLP PROTEASE ATP-BINDING SUBUNIT CLPT1, CHLOROPLASTIC"/>
    <property type="match status" value="1"/>
</dbReference>
<accession>B9XCL2</accession>
<dbReference type="InterPro" id="IPR044217">
    <property type="entry name" value="CLPT1/2"/>
</dbReference>
<evidence type="ECO:0000313" key="3">
    <source>
        <dbReference type="EMBL" id="EEF62680.1"/>
    </source>
</evidence>
<proteinExistence type="predicted"/>
<dbReference type="InterPro" id="IPR036628">
    <property type="entry name" value="Clp_N_dom_sf"/>
</dbReference>
<dbReference type="STRING" id="320771.Cflav_PD5315"/>
<organism evidence="3 4">
    <name type="scientific">Pedosphaera parvula (strain Ellin514)</name>
    <dbReference type="NCBI Taxonomy" id="320771"/>
    <lineage>
        <taxon>Bacteria</taxon>
        <taxon>Pseudomonadati</taxon>
        <taxon>Verrucomicrobiota</taxon>
        <taxon>Pedosphaerae</taxon>
        <taxon>Pedosphaerales</taxon>
        <taxon>Pedosphaeraceae</taxon>
        <taxon>Pedosphaera</taxon>
    </lineage>
</organism>
<dbReference type="InterPro" id="IPR004176">
    <property type="entry name" value="Clp_R_N"/>
</dbReference>
<dbReference type="SUPFAM" id="SSF81923">
    <property type="entry name" value="Double Clp-N motif"/>
    <property type="match status" value="1"/>
</dbReference>
<dbReference type="PANTHER" id="PTHR47016:SF5">
    <property type="entry name" value="CLP DOMAIN SUPERFAMILY PROTEIN"/>
    <property type="match status" value="1"/>
</dbReference>
<keyword evidence="1" id="KW-0677">Repeat</keyword>
<dbReference type="NCBIfam" id="NF038403">
    <property type="entry name" value="perm_prefix_1"/>
    <property type="match status" value="1"/>
</dbReference>
<dbReference type="AlphaFoldDB" id="B9XCL2"/>
<keyword evidence="4" id="KW-1185">Reference proteome</keyword>
<dbReference type="InterPro" id="IPR047928">
    <property type="entry name" value="Perm_prefix_1"/>
</dbReference>
<dbReference type="RefSeq" id="WP_007413560.1">
    <property type="nucleotide sequence ID" value="NZ_ABOX02000004.1"/>
</dbReference>
<dbReference type="Pfam" id="PF02861">
    <property type="entry name" value="Clp_N"/>
    <property type="match status" value="1"/>
</dbReference>
<dbReference type="Proteomes" id="UP000003688">
    <property type="component" value="Unassembled WGS sequence"/>
</dbReference>
<comment type="caution">
    <text evidence="3">The sequence shown here is derived from an EMBL/GenBank/DDBJ whole genome shotgun (WGS) entry which is preliminary data.</text>
</comment>
<evidence type="ECO:0000256" key="1">
    <source>
        <dbReference type="PROSITE-ProRule" id="PRU01251"/>
    </source>
</evidence>
<reference evidence="3 4" key="1">
    <citation type="journal article" date="2011" name="J. Bacteriol.">
        <title>Genome sequence of 'Pedosphaera parvula' Ellin514, an aerobic Verrucomicrobial isolate from pasture soil.</title>
        <authorList>
            <person name="Kant R."/>
            <person name="van Passel M.W."/>
            <person name="Sangwan P."/>
            <person name="Palva A."/>
            <person name="Lucas S."/>
            <person name="Copeland A."/>
            <person name="Lapidus A."/>
            <person name="Glavina Del Rio T."/>
            <person name="Dalin E."/>
            <person name="Tice H."/>
            <person name="Bruce D."/>
            <person name="Goodwin L."/>
            <person name="Pitluck S."/>
            <person name="Chertkov O."/>
            <person name="Larimer F.W."/>
            <person name="Land M.L."/>
            <person name="Hauser L."/>
            <person name="Brettin T.S."/>
            <person name="Detter J.C."/>
            <person name="Han S."/>
            <person name="de Vos W.M."/>
            <person name="Janssen P.H."/>
            <person name="Smidt H."/>
        </authorList>
    </citation>
    <scope>NUCLEOTIDE SEQUENCE [LARGE SCALE GENOMIC DNA]</scope>
    <source>
        <strain evidence="3 4">Ellin514</strain>
    </source>
</reference>
<evidence type="ECO:0000313" key="4">
    <source>
        <dbReference type="Proteomes" id="UP000003688"/>
    </source>
</evidence>
<dbReference type="EMBL" id="ABOX02000004">
    <property type="protein sequence ID" value="EEF62680.1"/>
    <property type="molecule type" value="Genomic_DNA"/>
</dbReference>
<protein>
    <submittedName>
        <fullName evidence="3">Clp domain protein</fullName>
    </submittedName>
</protein>
<name>B9XCL2_PEDPL</name>
<dbReference type="OrthoDB" id="571071at2"/>